<feature type="transmembrane region" description="Helical" evidence="6">
    <location>
        <begin position="542"/>
        <end position="559"/>
    </location>
</feature>
<comment type="caution">
    <text evidence="7">The sequence shown here is derived from an EMBL/GenBank/DDBJ whole genome shotgun (WGS) entry which is preliminary data.</text>
</comment>
<accession>A0A1R3IEV2</accession>
<feature type="transmembrane region" description="Helical" evidence="6">
    <location>
        <begin position="464"/>
        <end position="490"/>
    </location>
</feature>
<feature type="transmembrane region" description="Helical" evidence="6">
    <location>
        <begin position="39"/>
        <end position="60"/>
    </location>
</feature>
<dbReference type="InterPro" id="IPR000109">
    <property type="entry name" value="POT_fam"/>
</dbReference>
<keyword evidence="5 6" id="KW-0472">Membrane</keyword>
<dbReference type="Gene3D" id="1.20.1250.20">
    <property type="entry name" value="MFS general substrate transporter like domains"/>
    <property type="match status" value="1"/>
</dbReference>
<dbReference type="SUPFAM" id="SSF103473">
    <property type="entry name" value="MFS general substrate transporter"/>
    <property type="match status" value="1"/>
</dbReference>
<comment type="similarity">
    <text evidence="2">Belongs to the major facilitator superfamily. Proton-dependent oligopeptide transporter (POT/PTR) (TC 2.A.17) family.</text>
</comment>
<feature type="transmembrane region" description="Helical" evidence="6">
    <location>
        <begin position="80"/>
        <end position="99"/>
    </location>
</feature>
<dbReference type="GO" id="GO:0022857">
    <property type="term" value="F:transmembrane transporter activity"/>
    <property type="evidence" value="ECO:0007669"/>
    <property type="project" value="InterPro"/>
</dbReference>
<evidence type="ECO:0000256" key="2">
    <source>
        <dbReference type="ARBA" id="ARBA00005982"/>
    </source>
</evidence>
<dbReference type="InterPro" id="IPR036259">
    <property type="entry name" value="MFS_trans_sf"/>
</dbReference>
<sequence length="577" mass="64305">MARLELEHTLNERNSHRGSGNIPIEDGIAITKYQNREGWAAIPFIIGSMVGLTLSISSWASNLIVFLKKEFNVKSIDATQINNVVLGFNTLLPVAGAIVADVFSCYFVISFFAFLSLLGMILFNLITTIHCLRPSPCELMGSISSCPSPSRLQLAILYITLGLASLGVGGTRFTIATMGAAQFDKPKNQRAFLSLYYLFFYVANGTSLTAMIYIEDNVGWNLAFRICLVSNVIALVLFLSGKRFYRRKPKVERNPFLSIVHVVLAAVKKRNMSGTFGNRDYYYGSVETTNILGDGPSKSLRWLNRAALKVDGDHEQQSSRSNARSWKLCTVEEVEDLKTLLKIIPFWSSTILVSVTISMFNNLVILQALTMDRHIGSHFQVSAGSLVVFNLISVAFSVLIFDFFIIPIWKKLYPHRALTLIPRIGIGHVINILGLVAAALIERRRLHVVRTHQLSSISIVPMSALWLLVPLGVLGIGEALHLIGNIMLFYQEFPKSIKNSSGAMAALILGIGYYLTIAITDLVHKTTRWLPDNINDGRLDNVYWMLAVIGAVNFGYYLICAYKYRYVEKSNDNPNDI</sequence>
<evidence type="ECO:0000313" key="8">
    <source>
        <dbReference type="Proteomes" id="UP000187203"/>
    </source>
</evidence>
<evidence type="ECO:0000313" key="7">
    <source>
        <dbReference type="EMBL" id="OMO81100.1"/>
    </source>
</evidence>
<keyword evidence="8" id="KW-1185">Reference proteome</keyword>
<protein>
    <submittedName>
        <fullName evidence="7">Proton-dependent oligopeptide transporter family</fullName>
    </submittedName>
</protein>
<feature type="transmembrane region" description="Helical" evidence="6">
    <location>
        <begin position="502"/>
        <end position="522"/>
    </location>
</feature>
<organism evidence="7 8">
    <name type="scientific">Corchorus olitorius</name>
    <dbReference type="NCBI Taxonomy" id="93759"/>
    <lineage>
        <taxon>Eukaryota</taxon>
        <taxon>Viridiplantae</taxon>
        <taxon>Streptophyta</taxon>
        <taxon>Embryophyta</taxon>
        <taxon>Tracheophyta</taxon>
        <taxon>Spermatophyta</taxon>
        <taxon>Magnoliopsida</taxon>
        <taxon>eudicotyledons</taxon>
        <taxon>Gunneridae</taxon>
        <taxon>Pentapetalae</taxon>
        <taxon>rosids</taxon>
        <taxon>malvids</taxon>
        <taxon>Malvales</taxon>
        <taxon>Malvaceae</taxon>
        <taxon>Grewioideae</taxon>
        <taxon>Apeibeae</taxon>
        <taxon>Corchorus</taxon>
    </lineage>
</organism>
<feature type="transmembrane region" description="Helical" evidence="6">
    <location>
        <begin position="106"/>
        <end position="126"/>
    </location>
</feature>
<comment type="subcellular location">
    <subcellularLocation>
        <location evidence="1">Membrane</location>
        <topology evidence="1">Multi-pass membrane protein</topology>
    </subcellularLocation>
</comment>
<feature type="transmembrane region" description="Helical" evidence="6">
    <location>
        <begin position="386"/>
        <end position="408"/>
    </location>
</feature>
<feature type="transmembrane region" description="Helical" evidence="6">
    <location>
        <begin position="195"/>
        <end position="214"/>
    </location>
</feature>
<feature type="transmembrane region" description="Helical" evidence="6">
    <location>
        <begin position="420"/>
        <end position="441"/>
    </location>
</feature>
<dbReference type="AlphaFoldDB" id="A0A1R3IEV2"/>
<gene>
    <name evidence="7" type="ORF">COLO4_23760</name>
</gene>
<dbReference type="OrthoDB" id="8904098at2759"/>
<evidence type="ECO:0000256" key="3">
    <source>
        <dbReference type="ARBA" id="ARBA00022692"/>
    </source>
</evidence>
<dbReference type="GO" id="GO:0016020">
    <property type="term" value="C:membrane"/>
    <property type="evidence" value="ECO:0007669"/>
    <property type="project" value="UniProtKB-SubCell"/>
</dbReference>
<evidence type="ECO:0000256" key="1">
    <source>
        <dbReference type="ARBA" id="ARBA00004141"/>
    </source>
</evidence>
<name>A0A1R3IEV2_9ROSI</name>
<keyword evidence="4 6" id="KW-1133">Transmembrane helix</keyword>
<feature type="transmembrane region" description="Helical" evidence="6">
    <location>
        <begin position="220"/>
        <end position="240"/>
    </location>
</feature>
<dbReference type="PANTHER" id="PTHR11654">
    <property type="entry name" value="OLIGOPEPTIDE TRANSPORTER-RELATED"/>
    <property type="match status" value="1"/>
</dbReference>
<keyword evidence="3 6" id="KW-0812">Transmembrane</keyword>
<proteinExistence type="inferred from homology"/>
<feature type="transmembrane region" description="Helical" evidence="6">
    <location>
        <begin position="155"/>
        <end position="175"/>
    </location>
</feature>
<evidence type="ECO:0000256" key="4">
    <source>
        <dbReference type="ARBA" id="ARBA00022989"/>
    </source>
</evidence>
<feature type="transmembrane region" description="Helical" evidence="6">
    <location>
        <begin position="346"/>
        <end position="366"/>
    </location>
</feature>
<evidence type="ECO:0000256" key="5">
    <source>
        <dbReference type="ARBA" id="ARBA00023136"/>
    </source>
</evidence>
<evidence type="ECO:0000256" key="6">
    <source>
        <dbReference type="SAM" id="Phobius"/>
    </source>
</evidence>
<dbReference type="EMBL" id="AWUE01018345">
    <property type="protein sequence ID" value="OMO81100.1"/>
    <property type="molecule type" value="Genomic_DNA"/>
</dbReference>
<dbReference type="Proteomes" id="UP000187203">
    <property type="component" value="Unassembled WGS sequence"/>
</dbReference>
<dbReference type="Pfam" id="PF00854">
    <property type="entry name" value="PTR2"/>
    <property type="match status" value="1"/>
</dbReference>
<reference evidence="8" key="1">
    <citation type="submission" date="2013-09" db="EMBL/GenBank/DDBJ databases">
        <title>Corchorus olitorius genome sequencing.</title>
        <authorList>
            <person name="Alam M."/>
            <person name="Haque M.S."/>
            <person name="Islam M.S."/>
            <person name="Emdad E.M."/>
            <person name="Islam M.M."/>
            <person name="Ahmed B."/>
            <person name="Halim A."/>
            <person name="Hossen Q.M.M."/>
            <person name="Hossain M.Z."/>
            <person name="Ahmed R."/>
            <person name="Khan M.M."/>
            <person name="Islam R."/>
            <person name="Rashid M.M."/>
            <person name="Khan S.A."/>
            <person name="Rahman M.S."/>
            <person name="Alam M."/>
            <person name="Yahiya A.S."/>
            <person name="Khan M.S."/>
            <person name="Azam M.S."/>
            <person name="Haque T."/>
            <person name="Lashkar M.Z.H."/>
            <person name="Akhand A.I."/>
            <person name="Morshed G."/>
            <person name="Roy S."/>
            <person name="Uddin K.S."/>
            <person name="Rabeya T."/>
            <person name="Hossain A.S."/>
            <person name="Chowdhury A."/>
            <person name="Snigdha A.R."/>
            <person name="Mortoza M.S."/>
            <person name="Matin S.A."/>
            <person name="Hoque S.M.E."/>
            <person name="Islam M.K."/>
            <person name="Roy D.K."/>
            <person name="Haider R."/>
            <person name="Moosa M.M."/>
            <person name="Elias S.M."/>
            <person name="Hasan A.M."/>
            <person name="Jahan S."/>
            <person name="Shafiuddin M."/>
            <person name="Mahmood N."/>
            <person name="Shommy N.S."/>
        </authorList>
    </citation>
    <scope>NUCLEOTIDE SEQUENCE [LARGE SCALE GENOMIC DNA]</scope>
    <source>
        <strain evidence="8">cv. O-4</strain>
    </source>
</reference>